<protein>
    <submittedName>
        <fullName evidence="3">Helix-turn-helix domain-containing protein</fullName>
    </submittedName>
</protein>
<dbReference type="SUPFAM" id="SSF47413">
    <property type="entry name" value="lambda repressor-like DNA-binding domains"/>
    <property type="match status" value="1"/>
</dbReference>
<evidence type="ECO:0000256" key="1">
    <source>
        <dbReference type="SAM" id="MobiDB-lite"/>
    </source>
</evidence>
<proteinExistence type="predicted"/>
<name>A0ABV9BA40_9ACTN</name>
<evidence type="ECO:0000259" key="2">
    <source>
        <dbReference type="PROSITE" id="PS50943"/>
    </source>
</evidence>
<dbReference type="EMBL" id="JBHSFS010000001">
    <property type="protein sequence ID" value="MFC4511523.1"/>
    <property type="molecule type" value="Genomic_DNA"/>
</dbReference>
<feature type="domain" description="HTH cro/C1-type" evidence="2">
    <location>
        <begin position="45"/>
        <end position="100"/>
    </location>
</feature>
<sequence length="136" mass="14527">MLHPRKARKFSWWGDDMAWRRSGHEGGHGAAPAGARLARQTTASLAGLLAERDMTRKELAEQLGVSPGRVSQILSGDENLTLRSLAAVAESLDATIEITFRDASGAPTHHPADDTAASGRLETAPAAPLATRSRHR</sequence>
<evidence type="ECO:0000313" key="3">
    <source>
        <dbReference type="EMBL" id="MFC4511523.1"/>
    </source>
</evidence>
<dbReference type="InterPro" id="IPR010982">
    <property type="entry name" value="Lambda_DNA-bd_dom_sf"/>
</dbReference>
<dbReference type="Pfam" id="PF01381">
    <property type="entry name" value="HTH_3"/>
    <property type="match status" value="1"/>
</dbReference>
<keyword evidence="4" id="KW-1185">Reference proteome</keyword>
<dbReference type="CDD" id="cd00093">
    <property type="entry name" value="HTH_XRE"/>
    <property type="match status" value="1"/>
</dbReference>
<accession>A0ABV9BA40</accession>
<dbReference type="InterPro" id="IPR001387">
    <property type="entry name" value="Cro/C1-type_HTH"/>
</dbReference>
<dbReference type="RefSeq" id="WP_240667563.1">
    <property type="nucleotide sequence ID" value="NZ_JBHSFS010000001.1"/>
</dbReference>
<dbReference type="SMART" id="SM00530">
    <property type="entry name" value="HTH_XRE"/>
    <property type="match status" value="1"/>
</dbReference>
<comment type="caution">
    <text evidence="3">The sequence shown here is derived from an EMBL/GenBank/DDBJ whole genome shotgun (WGS) entry which is preliminary data.</text>
</comment>
<organism evidence="3 4">
    <name type="scientific">Streptomyces ehimensis</name>
    <dbReference type="NCBI Taxonomy" id="68195"/>
    <lineage>
        <taxon>Bacteria</taxon>
        <taxon>Bacillati</taxon>
        <taxon>Actinomycetota</taxon>
        <taxon>Actinomycetes</taxon>
        <taxon>Kitasatosporales</taxon>
        <taxon>Streptomycetaceae</taxon>
        <taxon>Streptomyces</taxon>
    </lineage>
</organism>
<dbReference type="PROSITE" id="PS50943">
    <property type="entry name" value="HTH_CROC1"/>
    <property type="match status" value="1"/>
</dbReference>
<evidence type="ECO:0000313" key="4">
    <source>
        <dbReference type="Proteomes" id="UP001595990"/>
    </source>
</evidence>
<reference evidence="4" key="1">
    <citation type="journal article" date="2019" name="Int. J. Syst. Evol. Microbiol.">
        <title>The Global Catalogue of Microorganisms (GCM) 10K type strain sequencing project: providing services to taxonomists for standard genome sequencing and annotation.</title>
        <authorList>
            <consortium name="The Broad Institute Genomics Platform"/>
            <consortium name="The Broad Institute Genome Sequencing Center for Infectious Disease"/>
            <person name="Wu L."/>
            <person name="Ma J."/>
        </authorList>
    </citation>
    <scope>NUCLEOTIDE SEQUENCE [LARGE SCALE GENOMIC DNA]</scope>
    <source>
        <strain evidence="4">CECT 8064</strain>
    </source>
</reference>
<dbReference type="Proteomes" id="UP001595990">
    <property type="component" value="Unassembled WGS sequence"/>
</dbReference>
<feature type="region of interest" description="Disordered" evidence="1">
    <location>
        <begin position="103"/>
        <end position="136"/>
    </location>
</feature>
<gene>
    <name evidence="3" type="ORF">ACFPEN_01090</name>
</gene>
<dbReference type="Gene3D" id="1.10.260.40">
    <property type="entry name" value="lambda repressor-like DNA-binding domains"/>
    <property type="match status" value="1"/>
</dbReference>